<organism evidence="7 8">
    <name type="scientific">Polarella glacialis</name>
    <name type="common">Dinoflagellate</name>
    <dbReference type="NCBI Taxonomy" id="89957"/>
    <lineage>
        <taxon>Eukaryota</taxon>
        <taxon>Sar</taxon>
        <taxon>Alveolata</taxon>
        <taxon>Dinophyceae</taxon>
        <taxon>Suessiales</taxon>
        <taxon>Suessiaceae</taxon>
        <taxon>Polarella</taxon>
    </lineage>
</organism>
<evidence type="ECO:0000313" key="8">
    <source>
        <dbReference type="Proteomes" id="UP000626109"/>
    </source>
</evidence>
<dbReference type="Pfam" id="PF00849">
    <property type="entry name" value="PseudoU_synth_2"/>
    <property type="match status" value="1"/>
</dbReference>
<feature type="transmembrane region" description="Helical" evidence="4">
    <location>
        <begin position="109"/>
        <end position="128"/>
    </location>
</feature>
<feature type="domain" description="Pseudouridine synthase RsuA/RluA-like" evidence="5">
    <location>
        <begin position="1305"/>
        <end position="1456"/>
    </location>
</feature>
<gene>
    <name evidence="7" type="ORF">PGLA2088_LOCUS24457</name>
</gene>
<dbReference type="NCBIfam" id="TIGR00756">
    <property type="entry name" value="PPR"/>
    <property type="match status" value="4"/>
</dbReference>
<dbReference type="Proteomes" id="UP000626109">
    <property type="component" value="Unassembled WGS sequence"/>
</dbReference>
<dbReference type="InterPro" id="IPR033443">
    <property type="entry name" value="PROP1-like_PPR_dom"/>
</dbReference>
<feature type="repeat" description="PPR" evidence="2">
    <location>
        <begin position="1099"/>
        <end position="1133"/>
    </location>
</feature>
<feature type="region of interest" description="Disordered" evidence="3">
    <location>
        <begin position="333"/>
        <end position="357"/>
    </location>
</feature>
<feature type="transmembrane region" description="Helical" evidence="4">
    <location>
        <begin position="81"/>
        <end position="103"/>
    </location>
</feature>
<sequence length="1559" mass="170040">VIATAVYVALSIHVWIERARIANQVKRWGRSCPTFAELVRSLLQRPKQWKLARSSSEKQTAEADQRQAAFERSRVAALRSVLTSLCPFVGLVLFVWVFLLLFFQSPLPFYVRPAMMLVAYLLMLLFSSGVLEFTSFNLDVLFVCCHALSFVSLFFILDFALVILTAPMRCSVRAFVGVTFVRTKLTVLCNLPISFANIYILREASSIFKTAAGADYHFLAIICEVLSFVAIICSVSMVERLFKEKVEVAMDVVDMELSLHSKRKLLSVLCDAHVTLGHDFRILGRCTELSHMLMTGFGSHSKGLEGTVFTTLMTEIDQQRFLDLVAVTAMPESDLENDDGKNSETSQSNKSRRAFSSRLKWSSAPAKSIQVHIRDAAGVRFPIELFHSFVPNMHNPSAPPSHLIGIREEPGGHEMSTSFQQLGSSSEVSPTGRAAPAGTSQQQQVPPTRVLSDLRPNEATDSRDSKTSSGSGSSRGGSSTARLVQADLPWIQRVEFQFDGMADSFPLLKASIFFDAHAATESSACRTMMEGWLLDSMLPRFRRWVQATINNGMAGRGFMFNPTPSTVELLWPGREDTVLRADEVQFRVEVDETEGLQVEQKTSQASRCTETTARAEEAEQEGEPQESVSVWATMRGFHQCQSHKGKRSSRTAQSPGQARALAAIQEHDRRTFQGGYAQHGFAGRTQAPTLAALQEHDRRMFQGGYAQNGFAWQAELAAMCCGEVCFEGGSVRLRAFNGRHVVDSLSDLWMDTPVAQDSVPRRNPVSLSRAVLNKQLQFQETLSRFSDLWMDTPVAQDSVPRRNPVSLSRAVLNTQLQFQETLSRFSDLWMDTPVAQYGVKDGVIGQRPTQWRRDPRPATKCLAGLAKAKQWMLALALLRALARHGLQADTFHYSAAISACEKCGQWPVAIDLLGEMNIIRIERNTISYSAAISACAKGGQWLAALGLMDEMTAAGVDITTITINAAISACEKGGQWLAALDLLCDTATRRVELNTISYSAAISACASSGHWLAALQLLRDMEAAGVEANTITYGATITASQQGGHWMTALSLLGEMKAAKVEASTTTYNAAVTACEKGDHWVAALAVLDEMTTHAADKDVITFSSLISACEKGGQWQRALCLLGEMAEARVARNVISYSAAVSACEKGARWMEALLLLEEMVLSRVRRDAIIFNAALSACEKGSQWPAAMRLFGEMAACSVQRNDISFTACLSACERSGQWEEMLVLLQLMSQSGLTPDGMQGGSAVNALRKALGKGPALSLLHELRDTWLTLENRSLGAREWPDVPELICSAPGIVAISKPHGTSTESSLAELSARLGVPLTVVSRLDLPTSGVLPAAIGSENSASSHWLRAQFAGRLVSKEYLCLCAGSHEGGLGARGEVSSPLSVVTTGRGSSRAVISPLGREARTRYEVVAVYQARGSRGEDDSAGHVDELSLLRVWPLTGRTHQIRAHLASIGLPLVGDRLYGQGVDSVEDSGLEEELQNSGGDPQNSRNTRTQALTATPTTSWCARLFLHCCRLELLDLEGEPITIEASLSEELARVLADLTPRSEAPGTARG</sequence>
<evidence type="ECO:0000256" key="3">
    <source>
        <dbReference type="SAM" id="MobiDB-lite"/>
    </source>
</evidence>
<dbReference type="PANTHER" id="PTHR47936:SF1">
    <property type="entry name" value="PENTATRICOPEPTIDE REPEAT-CONTAINING PROTEIN GUN1, CHLOROPLASTIC"/>
    <property type="match status" value="1"/>
</dbReference>
<dbReference type="GO" id="GO:0003723">
    <property type="term" value="F:RNA binding"/>
    <property type="evidence" value="ECO:0007669"/>
    <property type="project" value="InterPro"/>
</dbReference>
<feature type="repeat" description="PPR" evidence="2">
    <location>
        <begin position="994"/>
        <end position="1028"/>
    </location>
</feature>
<name>A0A813JWU0_POLGL</name>
<feature type="compositionally biased region" description="Low complexity" evidence="3">
    <location>
        <begin position="467"/>
        <end position="479"/>
    </location>
</feature>
<evidence type="ECO:0000259" key="5">
    <source>
        <dbReference type="Pfam" id="PF00849"/>
    </source>
</evidence>
<feature type="compositionally biased region" description="Polar residues" evidence="3">
    <location>
        <begin position="599"/>
        <end position="608"/>
    </location>
</feature>
<feature type="transmembrane region" description="Helical" evidence="4">
    <location>
        <begin position="140"/>
        <end position="165"/>
    </location>
</feature>
<dbReference type="InterPro" id="IPR006145">
    <property type="entry name" value="PsdUridine_synth_RsuA/RluA"/>
</dbReference>
<evidence type="ECO:0008006" key="9">
    <source>
        <dbReference type="Google" id="ProtNLM"/>
    </source>
</evidence>
<keyword evidence="4" id="KW-0472">Membrane</keyword>
<keyword evidence="4" id="KW-1133">Transmembrane helix</keyword>
<protein>
    <recommendedName>
        <fullName evidence="9">Pentatricopeptide repeat-containing protein, chloroplastic</fullName>
    </recommendedName>
</protein>
<feature type="compositionally biased region" description="Polar residues" evidence="3">
    <location>
        <begin position="1484"/>
        <end position="1495"/>
    </location>
</feature>
<evidence type="ECO:0000256" key="1">
    <source>
        <dbReference type="ARBA" id="ARBA00022737"/>
    </source>
</evidence>
<reference evidence="7" key="1">
    <citation type="submission" date="2021-02" db="EMBL/GenBank/DDBJ databases">
        <authorList>
            <person name="Dougan E. K."/>
            <person name="Rhodes N."/>
            <person name="Thang M."/>
            <person name="Chan C."/>
        </authorList>
    </citation>
    <scope>NUCLEOTIDE SEQUENCE</scope>
</reference>
<dbReference type="Pfam" id="PF17177">
    <property type="entry name" value="PPR_long"/>
    <property type="match status" value="1"/>
</dbReference>
<dbReference type="Gene3D" id="1.25.40.10">
    <property type="entry name" value="Tetratricopeptide repeat domain"/>
    <property type="match status" value="4"/>
</dbReference>
<evidence type="ECO:0000259" key="6">
    <source>
        <dbReference type="Pfam" id="PF17177"/>
    </source>
</evidence>
<accession>A0A813JWU0</accession>
<dbReference type="Gene3D" id="3.30.2350.10">
    <property type="entry name" value="Pseudouridine synthase"/>
    <property type="match status" value="1"/>
</dbReference>
<feature type="domain" description="PROP1-like PPR" evidence="6">
    <location>
        <begin position="965"/>
        <end position="1125"/>
    </location>
</feature>
<feature type="transmembrane region" description="Helical" evidence="4">
    <location>
        <begin position="185"/>
        <end position="204"/>
    </location>
</feature>
<evidence type="ECO:0000256" key="4">
    <source>
        <dbReference type="SAM" id="Phobius"/>
    </source>
</evidence>
<dbReference type="InterPro" id="IPR020103">
    <property type="entry name" value="PsdUridine_synth_cat_dom_sf"/>
</dbReference>
<evidence type="ECO:0000256" key="2">
    <source>
        <dbReference type="PROSITE-ProRule" id="PRU00708"/>
    </source>
</evidence>
<dbReference type="GO" id="GO:0009982">
    <property type="term" value="F:pseudouridine synthase activity"/>
    <property type="evidence" value="ECO:0007669"/>
    <property type="project" value="InterPro"/>
</dbReference>
<dbReference type="EMBL" id="CAJNNW010026442">
    <property type="protein sequence ID" value="CAE8685421.1"/>
    <property type="molecule type" value="Genomic_DNA"/>
</dbReference>
<dbReference type="PANTHER" id="PTHR47936">
    <property type="entry name" value="PPR_LONG DOMAIN-CONTAINING PROTEIN"/>
    <property type="match status" value="1"/>
</dbReference>
<feature type="compositionally biased region" description="Polar residues" evidence="3">
    <location>
        <begin position="415"/>
        <end position="429"/>
    </location>
</feature>
<dbReference type="PROSITE" id="PS51375">
    <property type="entry name" value="PPR"/>
    <property type="match status" value="4"/>
</dbReference>
<keyword evidence="4" id="KW-0812">Transmembrane</keyword>
<feature type="compositionally biased region" description="Basic and acidic residues" evidence="3">
    <location>
        <begin position="455"/>
        <end position="466"/>
    </location>
</feature>
<dbReference type="SUPFAM" id="SSF55120">
    <property type="entry name" value="Pseudouridine synthase"/>
    <property type="match status" value="1"/>
</dbReference>
<comment type="caution">
    <text evidence="7">The sequence shown here is derived from an EMBL/GenBank/DDBJ whole genome shotgun (WGS) entry which is preliminary data.</text>
</comment>
<evidence type="ECO:0000313" key="7">
    <source>
        <dbReference type="EMBL" id="CAE8685421.1"/>
    </source>
</evidence>
<feature type="region of interest" description="Disordered" evidence="3">
    <location>
        <begin position="399"/>
        <end position="480"/>
    </location>
</feature>
<dbReference type="InterPro" id="IPR002885">
    <property type="entry name" value="PPR_rpt"/>
</dbReference>
<feature type="transmembrane region" description="Helical" evidence="4">
    <location>
        <begin position="216"/>
        <end position="238"/>
    </location>
</feature>
<dbReference type="GO" id="GO:0001522">
    <property type="term" value="P:pseudouridine synthesis"/>
    <property type="evidence" value="ECO:0007669"/>
    <property type="project" value="InterPro"/>
</dbReference>
<keyword evidence="1" id="KW-0677">Repeat</keyword>
<feature type="non-terminal residue" evidence="7">
    <location>
        <position position="1559"/>
    </location>
</feature>
<dbReference type="Pfam" id="PF01535">
    <property type="entry name" value="PPR"/>
    <property type="match status" value="3"/>
</dbReference>
<feature type="repeat" description="PPR" evidence="2">
    <location>
        <begin position="1204"/>
        <end position="1238"/>
    </location>
</feature>
<proteinExistence type="predicted"/>
<feature type="non-terminal residue" evidence="7">
    <location>
        <position position="1"/>
    </location>
</feature>
<dbReference type="CDD" id="cd02869">
    <property type="entry name" value="PseudoU_synth_RluA_like"/>
    <property type="match status" value="1"/>
</dbReference>
<feature type="repeat" description="PPR" evidence="2">
    <location>
        <begin position="924"/>
        <end position="958"/>
    </location>
</feature>
<feature type="region of interest" description="Disordered" evidence="3">
    <location>
        <begin position="1477"/>
        <end position="1496"/>
    </location>
</feature>
<dbReference type="InterPro" id="IPR011990">
    <property type="entry name" value="TPR-like_helical_dom_sf"/>
</dbReference>
<feature type="region of interest" description="Disordered" evidence="3">
    <location>
        <begin position="597"/>
        <end position="627"/>
    </location>
</feature>